<evidence type="ECO:0000313" key="5">
    <source>
        <dbReference type="Proteomes" id="UP000247978"/>
    </source>
</evidence>
<dbReference type="EMBL" id="QJJQ01000015">
    <property type="protein sequence ID" value="PXW83625.1"/>
    <property type="molecule type" value="Genomic_DNA"/>
</dbReference>
<dbReference type="SUPFAM" id="SSF49478">
    <property type="entry name" value="Cna protein B-type domain"/>
    <property type="match status" value="4"/>
</dbReference>
<organism evidence="4 5">
    <name type="scientific">Pseudogracilibacillus auburnensis</name>
    <dbReference type="NCBI Taxonomy" id="1494959"/>
    <lineage>
        <taxon>Bacteria</taxon>
        <taxon>Bacillati</taxon>
        <taxon>Bacillota</taxon>
        <taxon>Bacilli</taxon>
        <taxon>Bacillales</taxon>
        <taxon>Bacillaceae</taxon>
        <taxon>Pseudogracilibacillus</taxon>
    </lineage>
</organism>
<feature type="region of interest" description="Disordered" evidence="1">
    <location>
        <begin position="362"/>
        <end position="395"/>
    </location>
</feature>
<proteinExistence type="predicted"/>
<keyword evidence="2" id="KW-0472">Membrane</keyword>
<feature type="non-terminal residue" evidence="4">
    <location>
        <position position="1"/>
    </location>
</feature>
<sequence>LRVGKTEVDITKLWKDEQETDRPGAITVNLLQNGIVYDKYEVTKENDWKLTITDLPEYDEAGKAYKYTVTEHDVPGYESDVDVFEITNTRTDVKTIEITKSWLDDNSEDRPDSIKVELLRSITEGDKESVETYTVSADQEWTLKVKDLPAFDVDGKAYTYEIKEKPVKGYKTTIDGFDITNVRVGKTSVEGEKTWKDDDVQDRPTSIKVNLLQNGVVIDTQEVTADSDWIYRFTDLDKYDENGVMYEYTIKEQYVPGYKSEVNGYNITNVKSDKISIDITKGWEDNNSSNRPESITVYLMQNGKLFKEIEVLAKNNWQYKFTDLDAYDENGVAYEYTIEEKEVPGYETKIVGFDIINVLTETPMTKDPEQPSSEPKDKGDSVEVSGKTDSKNGDLPKTATNTFNMIVVGLAILIIGFSIYLYRRKTA</sequence>
<gene>
    <name evidence="4" type="ORF">DFR56_11598</name>
</gene>
<reference evidence="4 5" key="1">
    <citation type="submission" date="2018-05" db="EMBL/GenBank/DDBJ databases">
        <title>Genomic Encyclopedia of Type Strains, Phase IV (KMG-IV): sequencing the most valuable type-strain genomes for metagenomic binning, comparative biology and taxonomic classification.</title>
        <authorList>
            <person name="Goeker M."/>
        </authorList>
    </citation>
    <scope>NUCLEOTIDE SEQUENCE [LARGE SCALE GENOMIC DNA]</scope>
    <source>
        <strain evidence="4 5">DSM 28556</strain>
    </source>
</reference>
<protein>
    <submittedName>
        <fullName evidence="4">LPXTG-motif cell wall-anchored protein</fullName>
    </submittedName>
</protein>
<comment type="caution">
    <text evidence="4">The sequence shown here is derived from an EMBL/GenBank/DDBJ whole genome shotgun (WGS) entry which is preliminary data.</text>
</comment>
<feature type="compositionally biased region" description="Basic and acidic residues" evidence="1">
    <location>
        <begin position="364"/>
        <end position="394"/>
    </location>
</feature>
<feature type="transmembrane region" description="Helical" evidence="2">
    <location>
        <begin position="403"/>
        <end position="422"/>
    </location>
</feature>
<dbReference type="RefSeq" id="WP_158525702.1">
    <property type="nucleotide sequence ID" value="NZ_QJJQ01000015.1"/>
</dbReference>
<dbReference type="Gene3D" id="2.60.40.1140">
    <property type="entry name" value="Collagen-binding surface protein Cna, B-type domain"/>
    <property type="match status" value="4"/>
</dbReference>
<dbReference type="OrthoDB" id="2056845at2"/>
<evidence type="ECO:0000256" key="1">
    <source>
        <dbReference type="SAM" id="MobiDB-lite"/>
    </source>
</evidence>
<dbReference type="Pfam" id="PF05738">
    <property type="entry name" value="Cna_B"/>
    <property type="match status" value="4"/>
</dbReference>
<dbReference type="Proteomes" id="UP000247978">
    <property type="component" value="Unassembled WGS sequence"/>
</dbReference>
<feature type="domain" description="CNA-B" evidence="3">
    <location>
        <begin position="189"/>
        <end position="269"/>
    </location>
</feature>
<keyword evidence="5" id="KW-1185">Reference proteome</keyword>
<keyword evidence="2" id="KW-0812">Transmembrane</keyword>
<dbReference type="InterPro" id="IPR008454">
    <property type="entry name" value="Collagen-bd_Cna-like_B-typ_dom"/>
</dbReference>
<feature type="domain" description="CNA-B" evidence="3">
    <location>
        <begin position="277"/>
        <end position="357"/>
    </location>
</feature>
<evidence type="ECO:0000259" key="3">
    <source>
        <dbReference type="Pfam" id="PF05738"/>
    </source>
</evidence>
<dbReference type="AlphaFoldDB" id="A0A2V3VUD6"/>
<name>A0A2V3VUD6_9BACI</name>
<accession>A0A2V3VUD6</accession>
<feature type="domain" description="CNA-B" evidence="3">
    <location>
        <begin position="8"/>
        <end position="89"/>
    </location>
</feature>
<keyword evidence="2" id="KW-1133">Transmembrane helix</keyword>
<dbReference type="NCBIfam" id="TIGR01167">
    <property type="entry name" value="LPXTG_anchor"/>
    <property type="match status" value="1"/>
</dbReference>
<evidence type="ECO:0000313" key="4">
    <source>
        <dbReference type="EMBL" id="PXW83625.1"/>
    </source>
</evidence>
<dbReference type="CDD" id="cd00222">
    <property type="entry name" value="CollagenBindB"/>
    <property type="match status" value="4"/>
</dbReference>
<evidence type="ECO:0000256" key="2">
    <source>
        <dbReference type="SAM" id="Phobius"/>
    </source>
</evidence>
<feature type="domain" description="CNA-B" evidence="3">
    <location>
        <begin position="96"/>
        <end position="181"/>
    </location>
</feature>